<reference evidence="4" key="1">
    <citation type="journal article" date="2015" name="Proc. Natl. Acad. Sci. U.S.A.">
        <title>Networks of energetic and metabolic interactions define dynamics in microbial communities.</title>
        <authorList>
            <person name="Embree M."/>
            <person name="Liu J.K."/>
            <person name="Al-Bassam M.M."/>
            <person name="Zengler K."/>
        </authorList>
    </citation>
    <scope>NUCLEOTIDE SEQUENCE</scope>
</reference>
<protein>
    <submittedName>
        <fullName evidence="4">Enoyl-acp reductase</fullName>
        <ecNumber evidence="4">1.3.1.9</ecNumber>
    </submittedName>
</protein>
<keyword evidence="3 4" id="KW-0560">Oxidoreductase</keyword>
<dbReference type="GO" id="GO:0004318">
    <property type="term" value="F:enoyl-[acyl-carrier-protein] reductase (NADH) activity"/>
    <property type="evidence" value="ECO:0007669"/>
    <property type="project" value="UniProtKB-EC"/>
</dbReference>
<gene>
    <name evidence="4" type="ORF">ASZ90_005675</name>
</gene>
<accession>A0A0W8FWC4</accession>
<sequence>MGSMAACVSNAGAFGVIGASGLSREKLVEEIKLAQSLTSKPIGVNIPVYRSNAQDAVEVSIDMGIKTIYTSAGDPAKFMDKIKSAGLKVIHKVSNLSMARKAEAAGVDAVVAMGYEAGGHIGREGITTFCLIPVLAQSLKIPVIASGGIGDANGLLAALALGAEGVEIGTRFVATNECPVPPFFKESLCAADLTSTLVLGKEAMPIRILKNEIVAQAAEIGEAKTDQVMAQQENADAFYVGEGGNKHTAVMPCGQVAGLINDVSSVSDVISKMINGTKSVLDALNRITSGGK</sequence>
<dbReference type="Pfam" id="PF03060">
    <property type="entry name" value="NMO"/>
    <property type="match status" value="1"/>
</dbReference>
<evidence type="ECO:0000313" key="4">
    <source>
        <dbReference type="EMBL" id="KUG24563.1"/>
    </source>
</evidence>
<evidence type="ECO:0000256" key="2">
    <source>
        <dbReference type="ARBA" id="ARBA00022643"/>
    </source>
</evidence>
<organism evidence="4">
    <name type="scientific">hydrocarbon metagenome</name>
    <dbReference type="NCBI Taxonomy" id="938273"/>
    <lineage>
        <taxon>unclassified sequences</taxon>
        <taxon>metagenomes</taxon>
        <taxon>ecological metagenomes</taxon>
    </lineage>
</organism>
<dbReference type="Gene3D" id="3.20.20.70">
    <property type="entry name" value="Aldolase class I"/>
    <property type="match status" value="1"/>
</dbReference>
<dbReference type="SUPFAM" id="SSF51412">
    <property type="entry name" value="Inosine monophosphate dehydrogenase (IMPDH)"/>
    <property type="match status" value="1"/>
</dbReference>
<dbReference type="InterPro" id="IPR004136">
    <property type="entry name" value="NMO"/>
</dbReference>
<dbReference type="PANTHER" id="PTHR32332">
    <property type="entry name" value="2-NITROPROPANE DIOXYGENASE"/>
    <property type="match status" value="1"/>
</dbReference>
<dbReference type="PANTHER" id="PTHR32332:SF20">
    <property type="entry name" value="2-NITROPROPANE DIOXYGENASE-LIKE PROTEIN"/>
    <property type="match status" value="1"/>
</dbReference>
<keyword evidence="1" id="KW-0285">Flavoprotein</keyword>
<keyword evidence="2" id="KW-0288">FMN</keyword>
<comment type="caution">
    <text evidence="4">The sequence shown here is derived from an EMBL/GenBank/DDBJ whole genome shotgun (WGS) entry which is preliminary data.</text>
</comment>
<dbReference type="EMBL" id="LNQE01000844">
    <property type="protein sequence ID" value="KUG24563.1"/>
    <property type="molecule type" value="Genomic_DNA"/>
</dbReference>
<evidence type="ECO:0000256" key="1">
    <source>
        <dbReference type="ARBA" id="ARBA00022630"/>
    </source>
</evidence>
<dbReference type="CDD" id="cd04730">
    <property type="entry name" value="NPD_like"/>
    <property type="match status" value="1"/>
</dbReference>
<dbReference type="GO" id="GO:0018580">
    <property type="term" value="F:nitronate monooxygenase activity"/>
    <property type="evidence" value="ECO:0007669"/>
    <property type="project" value="InterPro"/>
</dbReference>
<proteinExistence type="predicted"/>
<dbReference type="EC" id="1.3.1.9" evidence="4"/>
<dbReference type="AlphaFoldDB" id="A0A0W8FWC4"/>
<name>A0A0W8FWC4_9ZZZZ</name>
<dbReference type="InterPro" id="IPR013785">
    <property type="entry name" value="Aldolase_TIM"/>
</dbReference>
<evidence type="ECO:0000256" key="3">
    <source>
        <dbReference type="ARBA" id="ARBA00023002"/>
    </source>
</evidence>